<comment type="caution">
    <text evidence="3">The sequence shown here is derived from an EMBL/GenBank/DDBJ whole genome shotgun (WGS) entry which is preliminary data.</text>
</comment>
<keyword evidence="1" id="KW-0489">Methyltransferase</keyword>
<sequence>MLVDFRPHAKLSGTSPLDLMTSLAPVVEALREVATDLGKVRLVCDWVQYKSNFREVVDVRPILLRPQLSAGPGPAIVPLGVRDDAIEVAVDVRRSAGMSPEEVTAALRRQRGSVRVPLEDWGPGSGSCVWEFNARYWKDLGLWEESTGRGYEQALPGGESDAHNRDAARDVIRDLFEVWDQLSDGDALPEELYVVELGVGNGSQAKVFLDEFRALDAEHGRDYYRRLHYMMCDYSQHVLDLAREAVGEHRARISSFVLDATAPCTSLGFLKYKVFLVYVSNVYDNLPTDEVVQLGGRTYCVQVRAYLDDAGVAGLAESAGVTVDELPALVHKLLRLGPALLAEADPARFADADAAVAFWRAVWDLVRLEERYVPLAGLDLYALTPELSGEVLRPLLESGADIRMHVNNGAVASFADSLRLLHPFGRLVCHDLFVTDVQAYRTNFRGPGKYEGSVVNWVNGPLLAHVGRRNGFDVHYAPFAHRVGGNIVTMTAQVRD</sequence>
<reference evidence="3 4" key="1">
    <citation type="submission" date="2019-03" db="EMBL/GenBank/DDBJ databases">
        <title>Draft genome sequences of novel Actinobacteria.</title>
        <authorList>
            <person name="Sahin N."/>
            <person name="Ay H."/>
            <person name="Saygin H."/>
        </authorList>
    </citation>
    <scope>NUCLEOTIDE SEQUENCE [LARGE SCALE GENOMIC DNA]</scope>
    <source>
        <strain evidence="3 4">6K102</strain>
    </source>
</reference>
<dbReference type="EMBL" id="SMLD01000022">
    <property type="protein sequence ID" value="TDE56194.1"/>
    <property type="molecule type" value="Genomic_DNA"/>
</dbReference>
<keyword evidence="4" id="KW-1185">Reference proteome</keyword>
<evidence type="ECO:0000313" key="3">
    <source>
        <dbReference type="EMBL" id="TDE56194.1"/>
    </source>
</evidence>
<dbReference type="GO" id="GO:0032259">
    <property type="term" value="P:methylation"/>
    <property type="evidence" value="ECO:0007669"/>
    <property type="project" value="UniProtKB-KW"/>
</dbReference>
<evidence type="ECO:0000313" key="4">
    <source>
        <dbReference type="Proteomes" id="UP000295136"/>
    </source>
</evidence>
<dbReference type="RefSeq" id="WP_132630250.1">
    <property type="nucleotide sequence ID" value="NZ_SMLD01000022.1"/>
</dbReference>
<dbReference type="InterPro" id="IPR003788">
    <property type="entry name" value="NDUFAF7"/>
</dbReference>
<organism evidence="3 4">
    <name type="scientific">Nonomuraea mesophila</name>
    <dbReference type="NCBI Taxonomy" id="2530382"/>
    <lineage>
        <taxon>Bacteria</taxon>
        <taxon>Bacillati</taxon>
        <taxon>Actinomycetota</taxon>
        <taxon>Actinomycetes</taxon>
        <taxon>Streptosporangiales</taxon>
        <taxon>Streptosporangiaceae</taxon>
        <taxon>Nonomuraea</taxon>
    </lineage>
</organism>
<evidence type="ECO:0000256" key="2">
    <source>
        <dbReference type="ARBA" id="ARBA00022679"/>
    </source>
</evidence>
<dbReference type="GO" id="GO:0008168">
    <property type="term" value="F:methyltransferase activity"/>
    <property type="evidence" value="ECO:0007669"/>
    <property type="project" value="UniProtKB-KW"/>
</dbReference>
<dbReference type="Pfam" id="PF02636">
    <property type="entry name" value="Methyltransf_28"/>
    <property type="match status" value="1"/>
</dbReference>
<keyword evidence="2" id="KW-0808">Transferase</keyword>
<dbReference type="Gene3D" id="3.40.50.150">
    <property type="entry name" value="Vaccinia Virus protein VP39"/>
    <property type="match status" value="1"/>
</dbReference>
<accession>A0A4R5FSH6</accession>
<name>A0A4R5FSH6_9ACTN</name>
<protein>
    <submittedName>
        <fullName evidence="3">Uncharacterized protein</fullName>
    </submittedName>
</protein>
<proteinExistence type="predicted"/>
<gene>
    <name evidence="3" type="ORF">E1295_11570</name>
</gene>
<dbReference type="InterPro" id="IPR029063">
    <property type="entry name" value="SAM-dependent_MTases_sf"/>
</dbReference>
<dbReference type="AlphaFoldDB" id="A0A4R5FSH6"/>
<dbReference type="Proteomes" id="UP000295136">
    <property type="component" value="Unassembled WGS sequence"/>
</dbReference>
<dbReference type="SUPFAM" id="SSF53335">
    <property type="entry name" value="S-adenosyl-L-methionine-dependent methyltransferases"/>
    <property type="match status" value="1"/>
</dbReference>
<evidence type="ECO:0000256" key="1">
    <source>
        <dbReference type="ARBA" id="ARBA00022603"/>
    </source>
</evidence>